<proteinExistence type="predicted"/>
<reference evidence="3" key="1">
    <citation type="journal article" date="2013" name="Genome Announc.">
        <title>Whole-Genome Sequencing of Lactobacillus shenzhenensis Strain LY-73T.</title>
        <authorList>
            <person name="Lin Z."/>
            <person name="Liu Z."/>
            <person name="Yang R."/>
            <person name="Zou Y."/>
            <person name="Wan D."/>
            <person name="Chen J."/>
            <person name="Guo M."/>
            <person name="Zhao J."/>
            <person name="Fang C."/>
            <person name="Yang R."/>
            <person name="Liu F."/>
        </authorList>
    </citation>
    <scope>NUCLEOTIDE SEQUENCE [LARGE SCALE GENOMIC DNA]</scope>
    <source>
        <strain evidence="3">LY-73</strain>
    </source>
</reference>
<gene>
    <name evidence="2" type="ORF">L248_1908</name>
</gene>
<feature type="transmembrane region" description="Helical" evidence="1">
    <location>
        <begin position="118"/>
        <end position="140"/>
    </location>
</feature>
<keyword evidence="1" id="KW-0472">Membrane</keyword>
<name>U4TLV1_9LACO</name>
<evidence type="ECO:0000256" key="1">
    <source>
        <dbReference type="SAM" id="Phobius"/>
    </source>
</evidence>
<feature type="transmembrane region" description="Helical" evidence="1">
    <location>
        <begin position="160"/>
        <end position="179"/>
    </location>
</feature>
<keyword evidence="1" id="KW-1133">Transmembrane helix</keyword>
<dbReference type="HOGENOM" id="CLU_1110331_0_0_9"/>
<organism evidence="2 3">
    <name type="scientific">Schleiferilactobacillus shenzhenensis LY-73</name>
    <dbReference type="NCBI Taxonomy" id="1231336"/>
    <lineage>
        <taxon>Bacteria</taxon>
        <taxon>Bacillati</taxon>
        <taxon>Bacillota</taxon>
        <taxon>Bacilli</taxon>
        <taxon>Lactobacillales</taxon>
        <taxon>Lactobacillaceae</taxon>
        <taxon>Schleiferilactobacillus</taxon>
    </lineage>
</organism>
<feature type="transmembrane region" description="Helical" evidence="1">
    <location>
        <begin position="44"/>
        <end position="65"/>
    </location>
</feature>
<feature type="transmembrane region" description="Helical" evidence="1">
    <location>
        <begin position="186"/>
        <end position="205"/>
    </location>
</feature>
<evidence type="ECO:0000313" key="3">
    <source>
        <dbReference type="Proteomes" id="UP000030647"/>
    </source>
</evidence>
<keyword evidence="1" id="KW-0812">Transmembrane</keyword>
<protein>
    <recommendedName>
        <fullName evidence="4">Yip1 domain-containing protein</fullName>
    </recommendedName>
</protein>
<evidence type="ECO:0000313" key="2">
    <source>
        <dbReference type="EMBL" id="ERL65831.1"/>
    </source>
</evidence>
<accession>U4TLV1</accession>
<dbReference type="EMBL" id="KI271584">
    <property type="protein sequence ID" value="ERL65831.1"/>
    <property type="molecule type" value="Genomic_DNA"/>
</dbReference>
<feature type="transmembrane region" description="Helical" evidence="1">
    <location>
        <begin position="217"/>
        <end position="240"/>
    </location>
</feature>
<dbReference type="Proteomes" id="UP000030647">
    <property type="component" value="Unassembled WGS sequence"/>
</dbReference>
<keyword evidence="3" id="KW-1185">Reference proteome</keyword>
<dbReference type="AlphaFoldDB" id="U4TLV1"/>
<sequence length="250" mass="27476">MPPRTENPRVTHAKREASNYFANVLHSWLHPMDWAAGQGSERPYYGIVSLALLALLNTLVFWTVLQHAAQLFISILSKVITGTPMESAFKDFLNIAPSTLANVQTQFNTAVKTLDGNIYITFFLINVVALALFAGIGYAAKHFLMGDDQDFFSYVNQLGYYANGGLIIALVMLLLGMMGSLAGISFLFLMLLISTGLFNGAFFMATTQGSQKRFDKLYTVVIAQIVMNLIVLGLVGSQLAKIFSTLLNIK</sequence>
<evidence type="ECO:0008006" key="4">
    <source>
        <dbReference type="Google" id="ProtNLM"/>
    </source>
</evidence>